<protein>
    <submittedName>
        <fullName evidence="2">Transducin/WD40 repeat-like superfamily protein</fullName>
    </submittedName>
</protein>
<proteinExistence type="predicted"/>
<gene>
    <name evidence="2" type="ORF">ZEAMMB73_Zm00001d047352</name>
</gene>
<evidence type="ECO:0000313" key="2">
    <source>
        <dbReference type="EMBL" id="AQL06230.1"/>
    </source>
</evidence>
<dbReference type="InterPro" id="IPR055566">
    <property type="entry name" value="ARM_LIN"/>
</dbReference>
<evidence type="ECO:0000259" key="1">
    <source>
        <dbReference type="Pfam" id="PF23628"/>
    </source>
</evidence>
<dbReference type="AlphaFoldDB" id="A0A1D6P8V4"/>
<dbReference type="ExpressionAtlas" id="A0A1D6P8V4">
    <property type="expression patterns" value="baseline and differential"/>
</dbReference>
<name>A0A1D6P8V4_MAIZE</name>
<organism evidence="2">
    <name type="scientific">Zea mays</name>
    <name type="common">Maize</name>
    <dbReference type="NCBI Taxonomy" id="4577"/>
    <lineage>
        <taxon>Eukaryota</taxon>
        <taxon>Viridiplantae</taxon>
        <taxon>Streptophyta</taxon>
        <taxon>Embryophyta</taxon>
        <taxon>Tracheophyta</taxon>
        <taxon>Spermatophyta</taxon>
        <taxon>Magnoliopsida</taxon>
        <taxon>Liliopsida</taxon>
        <taxon>Poales</taxon>
        <taxon>Poaceae</taxon>
        <taxon>PACMAD clade</taxon>
        <taxon>Panicoideae</taxon>
        <taxon>Andropogonodae</taxon>
        <taxon>Andropogoneae</taxon>
        <taxon>Tripsacinae</taxon>
        <taxon>Zea</taxon>
    </lineage>
</organism>
<dbReference type="EMBL" id="CM000785">
    <property type="protein sequence ID" value="AQL06230.1"/>
    <property type="molecule type" value="Genomic_DNA"/>
</dbReference>
<dbReference type="Pfam" id="PF23628">
    <property type="entry name" value="ARM_LIN_C"/>
    <property type="match status" value="1"/>
</dbReference>
<dbReference type="PANTHER" id="PTHR35549:SF1">
    <property type="entry name" value="OS04G0584500 PROTEIN"/>
    <property type="match status" value="1"/>
</dbReference>
<accession>A0A1D6P8V4</accession>
<feature type="domain" description="Putative E3 ubiquitin-protein ligase LIN ARM-like" evidence="1">
    <location>
        <begin position="47"/>
        <end position="234"/>
    </location>
</feature>
<sequence>MMARGSGTRPRRLLSRGTRSSAATQIFNLKSLLGKFFNESFRVESSHKWGDEQPRVAEHLLSCIRAEGSCRDYVAIKMDGSSILRLLQSKVLLVRITAVGLLMELVCLRRREMVELLLHGSRAELIVEAMDVLLKYLRSLPAEEQAPIAVLLMCLDALVEPNRNNTYREEAIKTITHSLRCCLSEDTAVPSTRRALLLLGGQFNFSGDLHAEDWMLEHAGFVDHSQATTATSDAVVHAAVYIAGSVCAAFVANIDGHSDKTVTFNGRMLRF</sequence>
<dbReference type="PANTHER" id="PTHR35549">
    <property type="entry name" value="OS04G0584500 PROTEIN"/>
    <property type="match status" value="1"/>
</dbReference>
<reference evidence="2" key="1">
    <citation type="submission" date="2015-12" db="EMBL/GenBank/DDBJ databases">
        <title>Update maize B73 reference genome by single molecule sequencing technologies.</title>
        <authorList>
            <consortium name="Maize Genome Sequencing Project"/>
            <person name="Ware D."/>
        </authorList>
    </citation>
    <scope>NUCLEOTIDE SEQUENCE</scope>
    <source>
        <tissue evidence="2">Seedling</tissue>
    </source>
</reference>